<name>A0A2P2Q5M2_RHIMU</name>
<proteinExistence type="predicted"/>
<evidence type="ECO:0000313" key="1">
    <source>
        <dbReference type="EMBL" id="MBX62292.1"/>
    </source>
</evidence>
<sequence>MLSNIYAGDGRWNDVENIRDDISNAGLIKMPGLSWVGGR</sequence>
<dbReference type="AlphaFoldDB" id="A0A2P2Q5M2"/>
<dbReference type="EMBL" id="GGEC01081808">
    <property type="protein sequence ID" value="MBX62292.1"/>
    <property type="molecule type" value="Transcribed_RNA"/>
</dbReference>
<reference evidence="1" key="1">
    <citation type="submission" date="2018-02" db="EMBL/GenBank/DDBJ databases">
        <title>Rhizophora mucronata_Transcriptome.</title>
        <authorList>
            <person name="Meera S.P."/>
            <person name="Sreeshan A."/>
            <person name="Augustine A."/>
        </authorList>
    </citation>
    <scope>NUCLEOTIDE SEQUENCE</scope>
    <source>
        <tissue evidence="1">Leaf</tissue>
    </source>
</reference>
<dbReference type="Pfam" id="PF20431">
    <property type="entry name" value="E_motif"/>
    <property type="match status" value="1"/>
</dbReference>
<organism evidence="1">
    <name type="scientific">Rhizophora mucronata</name>
    <name type="common">Asiatic mangrove</name>
    <dbReference type="NCBI Taxonomy" id="61149"/>
    <lineage>
        <taxon>Eukaryota</taxon>
        <taxon>Viridiplantae</taxon>
        <taxon>Streptophyta</taxon>
        <taxon>Embryophyta</taxon>
        <taxon>Tracheophyta</taxon>
        <taxon>Spermatophyta</taxon>
        <taxon>Magnoliopsida</taxon>
        <taxon>eudicotyledons</taxon>
        <taxon>Gunneridae</taxon>
        <taxon>Pentapetalae</taxon>
        <taxon>rosids</taxon>
        <taxon>fabids</taxon>
        <taxon>Malpighiales</taxon>
        <taxon>Rhizophoraceae</taxon>
        <taxon>Rhizophora</taxon>
    </lineage>
</organism>
<accession>A0A2P2Q5M2</accession>
<dbReference type="InterPro" id="IPR046848">
    <property type="entry name" value="E_motif"/>
</dbReference>
<protein>
    <submittedName>
        <fullName evidence="1">Uncharacterized protein</fullName>
    </submittedName>
</protein>